<evidence type="ECO:0000256" key="5">
    <source>
        <dbReference type="ARBA" id="ARBA00022592"/>
    </source>
</evidence>
<comment type="caution">
    <text evidence="10">Lacks conserved residue(s) required for the propagation of feature annotation.</text>
</comment>
<dbReference type="NCBIfam" id="TIGR02138">
    <property type="entry name" value="phosphate_pstC"/>
    <property type="match status" value="1"/>
</dbReference>
<protein>
    <recommendedName>
        <fullName evidence="10">Phosphate transport system permease protein</fullName>
    </recommendedName>
</protein>
<evidence type="ECO:0000259" key="11">
    <source>
        <dbReference type="PROSITE" id="PS50928"/>
    </source>
</evidence>
<feature type="domain" description="ABC transmembrane type-1" evidence="11">
    <location>
        <begin position="67"/>
        <end position="275"/>
    </location>
</feature>
<evidence type="ECO:0000256" key="1">
    <source>
        <dbReference type="ARBA" id="ARBA00004651"/>
    </source>
</evidence>
<evidence type="ECO:0000256" key="7">
    <source>
        <dbReference type="ARBA" id="ARBA00022989"/>
    </source>
</evidence>
<organism evidence="12 13">
    <name type="scientific">Tepidicaulis marinus</name>
    <dbReference type="NCBI Taxonomy" id="1333998"/>
    <lineage>
        <taxon>Bacteria</taxon>
        <taxon>Pseudomonadati</taxon>
        <taxon>Pseudomonadota</taxon>
        <taxon>Alphaproteobacteria</taxon>
        <taxon>Hyphomicrobiales</taxon>
        <taxon>Parvibaculaceae</taxon>
        <taxon>Tepidicaulis</taxon>
    </lineage>
</organism>
<dbReference type="InterPro" id="IPR051124">
    <property type="entry name" value="Phosphate_Transport_Permease"/>
</dbReference>
<evidence type="ECO:0000256" key="8">
    <source>
        <dbReference type="ARBA" id="ARBA00023136"/>
    </source>
</evidence>
<dbReference type="RefSeq" id="WP_045449635.1">
    <property type="nucleotide sequence ID" value="NZ_BBIO01000026.1"/>
</dbReference>
<sequence>MSRRAADRLFRFSLRSATLAAALALVFVTFFVGYEALPALQAAGAGAFLTDPSWHPASGTFGLMPMVLGSLAVSLLALVLAAPLGLGAALFENFYAPPVLRGLFQRAVELLAGIPSVVYGLWGLVVLVPLIAKHLAAPGTSILAAGLVLAIMILPTMALFSSAALGAIPAEQYRAASALGLSKWTALRTVLLPAAGRGIMTGLFLSFARALGETMAVLMVAGNVPQLPSSLLDPVRTLTANIALEMAYATGAHRHALFFSGFLVMAVTLLLVTLAGRSEKKEARP</sequence>
<comment type="caution">
    <text evidence="12">The sequence shown here is derived from an EMBL/GenBank/DDBJ whole genome shotgun (WGS) entry which is preliminary data.</text>
</comment>
<dbReference type="GO" id="GO:0005886">
    <property type="term" value="C:plasma membrane"/>
    <property type="evidence" value="ECO:0007669"/>
    <property type="project" value="UniProtKB-SubCell"/>
</dbReference>
<evidence type="ECO:0000256" key="10">
    <source>
        <dbReference type="RuleBase" id="RU363054"/>
    </source>
</evidence>
<keyword evidence="10" id="KW-0997">Cell inner membrane</keyword>
<dbReference type="InterPro" id="IPR000515">
    <property type="entry name" value="MetI-like"/>
</dbReference>
<keyword evidence="7 9" id="KW-1133">Transmembrane helix</keyword>
<dbReference type="Proteomes" id="UP000028702">
    <property type="component" value="Unassembled WGS sequence"/>
</dbReference>
<dbReference type="eggNOG" id="COG0573">
    <property type="taxonomic scope" value="Bacteria"/>
</dbReference>
<dbReference type="PROSITE" id="PS50928">
    <property type="entry name" value="ABC_TM1"/>
    <property type="match status" value="1"/>
</dbReference>
<evidence type="ECO:0000256" key="2">
    <source>
        <dbReference type="ARBA" id="ARBA00007069"/>
    </source>
</evidence>
<comment type="similarity">
    <text evidence="2 10">Belongs to the binding-protein-dependent transport system permease family. CysTW subfamily.</text>
</comment>
<feature type="transmembrane region" description="Helical" evidence="9">
    <location>
        <begin position="189"/>
        <end position="211"/>
    </location>
</feature>
<feature type="transmembrane region" description="Helical" evidence="9">
    <location>
        <begin position="144"/>
        <end position="168"/>
    </location>
</feature>
<evidence type="ECO:0000313" key="12">
    <source>
        <dbReference type="EMBL" id="GAK46726.1"/>
    </source>
</evidence>
<gene>
    <name evidence="12" type="ORF">M2A_3225</name>
</gene>
<evidence type="ECO:0000256" key="4">
    <source>
        <dbReference type="ARBA" id="ARBA00022475"/>
    </source>
</evidence>
<dbReference type="Gene3D" id="1.10.3720.10">
    <property type="entry name" value="MetI-like"/>
    <property type="match status" value="1"/>
</dbReference>
<feature type="transmembrane region" description="Helical" evidence="9">
    <location>
        <begin position="66"/>
        <end position="90"/>
    </location>
</feature>
<evidence type="ECO:0000256" key="9">
    <source>
        <dbReference type="RuleBase" id="RU363032"/>
    </source>
</evidence>
<accession>A0A081BFA8</accession>
<dbReference type="AlphaFoldDB" id="A0A081BFA8"/>
<keyword evidence="3 9" id="KW-0813">Transport</keyword>
<dbReference type="Pfam" id="PF00528">
    <property type="entry name" value="BPD_transp_1"/>
    <property type="match status" value="1"/>
</dbReference>
<name>A0A081BFA8_9HYPH</name>
<dbReference type="GO" id="GO:0006817">
    <property type="term" value="P:phosphate ion transport"/>
    <property type="evidence" value="ECO:0007669"/>
    <property type="project" value="UniProtKB-KW"/>
</dbReference>
<dbReference type="EMBL" id="BBIO01000026">
    <property type="protein sequence ID" value="GAK46726.1"/>
    <property type="molecule type" value="Genomic_DNA"/>
</dbReference>
<proteinExistence type="inferred from homology"/>
<comment type="subcellular location">
    <subcellularLocation>
        <location evidence="10">Cell inner membrane</location>
        <topology evidence="10">Multi-pass membrane protein</topology>
    </subcellularLocation>
    <subcellularLocation>
        <location evidence="1 9">Cell membrane</location>
        <topology evidence="1 9">Multi-pass membrane protein</topology>
    </subcellularLocation>
</comment>
<dbReference type="CDD" id="cd06261">
    <property type="entry name" value="TM_PBP2"/>
    <property type="match status" value="1"/>
</dbReference>
<dbReference type="GO" id="GO:0005315">
    <property type="term" value="F:phosphate transmembrane transporter activity"/>
    <property type="evidence" value="ECO:0007669"/>
    <property type="project" value="InterPro"/>
</dbReference>
<keyword evidence="8 9" id="KW-0472">Membrane</keyword>
<dbReference type="SUPFAM" id="SSF161098">
    <property type="entry name" value="MetI-like"/>
    <property type="match status" value="1"/>
</dbReference>
<keyword evidence="13" id="KW-1185">Reference proteome</keyword>
<dbReference type="STRING" id="1333998.M2A_3225"/>
<dbReference type="InterPro" id="IPR035906">
    <property type="entry name" value="MetI-like_sf"/>
</dbReference>
<reference evidence="12 13" key="1">
    <citation type="submission" date="2014-07" db="EMBL/GenBank/DDBJ databases">
        <title>Tepidicaulis marinum gen. nov., sp. nov., a novel marine bacterium denitrifying nitrate to nitrous oxide strictly under microaerobic conditions.</title>
        <authorList>
            <person name="Takeuchi M."/>
            <person name="Yamagishi T."/>
            <person name="Kamagata Y."/>
            <person name="Oshima K."/>
            <person name="Hattori M."/>
            <person name="Katayama T."/>
            <person name="Hanada S."/>
            <person name="Tamaki H."/>
            <person name="Marumo K."/>
            <person name="Maeda H."/>
            <person name="Nedachi M."/>
            <person name="Iwasaki W."/>
            <person name="Suwa Y."/>
            <person name="Sakata S."/>
        </authorList>
    </citation>
    <scope>NUCLEOTIDE SEQUENCE [LARGE SCALE GENOMIC DNA]</scope>
    <source>
        <strain evidence="12 13">MA2</strain>
    </source>
</reference>
<keyword evidence="6 9" id="KW-0812">Transmembrane</keyword>
<dbReference type="PANTHER" id="PTHR30425:SF1">
    <property type="entry name" value="PHOSPHATE TRANSPORT SYSTEM PERMEASE PROTEIN PSTC"/>
    <property type="match status" value="1"/>
</dbReference>
<comment type="function">
    <text evidence="10">Part of the binding-protein-dependent transport system for phosphate; probably responsible for the translocation of the substrate across the membrane.</text>
</comment>
<evidence type="ECO:0000256" key="3">
    <source>
        <dbReference type="ARBA" id="ARBA00022448"/>
    </source>
</evidence>
<evidence type="ECO:0000313" key="13">
    <source>
        <dbReference type="Proteomes" id="UP000028702"/>
    </source>
</evidence>
<feature type="transmembrane region" description="Helical" evidence="9">
    <location>
        <begin position="256"/>
        <end position="276"/>
    </location>
</feature>
<dbReference type="PANTHER" id="PTHR30425">
    <property type="entry name" value="PHOSPHATE TRANSPORT SYSTEM PERMEASE PROTEIN PST"/>
    <property type="match status" value="1"/>
</dbReference>
<evidence type="ECO:0000256" key="6">
    <source>
        <dbReference type="ARBA" id="ARBA00022692"/>
    </source>
</evidence>
<keyword evidence="5 10" id="KW-0592">Phosphate transport</keyword>
<keyword evidence="4" id="KW-1003">Cell membrane</keyword>
<dbReference type="InterPro" id="IPR011864">
    <property type="entry name" value="Phosphate_PstC"/>
</dbReference>
<feature type="transmembrane region" description="Helical" evidence="9">
    <location>
        <begin position="110"/>
        <end position="132"/>
    </location>
</feature>